<dbReference type="FunFam" id="3.40.50.720:FF:000084">
    <property type="entry name" value="Short-chain dehydrogenase reductase"/>
    <property type="match status" value="1"/>
</dbReference>
<name>A0A371YPA7_9GAMM</name>
<dbReference type="PANTHER" id="PTHR24321:SF8">
    <property type="entry name" value="ESTRADIOL 17-BETA-DEHYDROGENASE 8-RELATED"/>
    <property type="match status" value="1"/>
</dbReference>
<dbReference type="PRINTS" id="PR00081">
    <property type="entry name" value="GDHRDH"/>
</dbReference>
<reference evidence="3" key="4">
    <citation type="submission" date="2024-09" db="EMBL/GenBank/DDBJ databases">
        <authorList>
            <person name="Sun Q."/>
            <person name="Mori K."/>
        </authorList>
    </citation>
    <scope>NUCLEOTIDE SEQUENCE</scope>
    <source>
        <strain evidence="3">KCTC 62575</strain>
    </source>
</reference>
<dbReference type="EMBL" id="JBHRSF010000055">
    <property type="protein sequence ID" value="MFC2996139.1"/>
    <property type="molecule type" value="Genomic_DNA"/>
</dbReference>
<protein>
    <submittedName>
        <fullName evidence="4">SDR family oxidoreductase</fullName>
    </submittedName>
</protein>
<dbReference type="SUPFAM" id="SSF51735">
    <property type="entry name" value="NAD(P)-binding Rossmann-fold domains"/>
    <property type="match status" value="1"/>
</dbReference>
<gene>
    <name evidence="3" type="ORF">ACFODO_12840</name>
    <name evidence="4" type="ORF">C9E89_012175</name>
</gene>
<dbReference type="InterPro" id="IPR036291">
    <property type="entry name" value="NAD(P)-bd_dom_sf"/>
</dbReference>
<dbReference type="RefSeq" id="WP_107008606.1">
    <property type="nucleotide sequence ID" value="NZ_JBHRSF010000055.1"/>
</dbReference>
<sequence>MAKQSLLEGKRILVTGAARGLGRDFAQAVAEAGAAVVMADILSDLVQQEAEKLAENNLVVYSVTIDLSQKQSIQQAVQQTVALLGGLDGLINCAALATGVGGVDMMAYDETLWDRVMNINVKGTWLVSQACVPHLKASGQGKIINIASDTALWGAPNLMAYVASKGAIISMTRSMASELGADNICVNTISPGLTLVEATTYVPQSRHDLYVNGRAIQRQQLPQDINGTAIYLLSDLSSFVTGQNILVNGGFVFN</sequence>
<evidence type="ECO:0000256" key="1">
    <source>
        <dbReference type="ARBA" id="ARBA00006484"/>
    </source>
</evidence>
<dbReference type="Pfam" id="PF13561">
    <property type="entry name" value="adh_short_C2"/>
    <property type="match status" value="1"/>
</dbReference>
<evidence type="ECO:0000313" key="5">
    <source>
        <dbReference type="Proteomes" id="UP000240957"/>
    </source>
</evidence>
<comment type="caution">
    <text evidence="4">The sequence shown here is derived from an EMBL/GenBank/DDBJ whole genome shotgun (WGS) entry which is preliminary data.</text>
</comment>
<dbReference type="AlphaFoldDB" id="A0A371YPA7"/>
<proteinExistence type="inferred from homology"/>
<dbReference type="Gene3D" id="3.40.50.720">
    <property type="entry name" value="NAD(P)-binding Rossmann-like Domain"/>
    <property type="match status" value="1"/>
</dbReference>
<evidence type="ECO:0000313" key="6">
    <source>
        <dbReference type="Proteomes" id="UP001595455"/>
    </source>
</evidence>
<keyword evidence="6" id="KW-1185">Reference proteome</keyword>
<evidence type="ECO:0000256" key="2">
    <source>
        <dbReference type="ARBA" id="ARBA00023002"/>
    </source>
</evidence>
<organism evidence="4 5">
    <name type="scientific">Acinetobacter sichuanensis</name>
    <dbReference type="NCBI Taxonomy" id="2136183"/>
    <lineage>
        <taxon>Bacteria</taxon>
        <taxon>Pseudomonadati</taxon>
        <taxon>Pseudomonadota</taxon>
        <taxon>Gammaproteobacteria</taxon>
        <taxon>Moraxellales</taxon>
        <taxon>Moraxellaceae</taxon>
        <taxon>Acinetobacter</taxon>
    </lineage>
</organism>
<comment type="similarity">
    <text evidence="1">Belongs to the short-chain dehydrogenases/reductases (SDR) family.</text>
</comment>
<accession>A0A371YPA7</accession>
<reference evidence="6" key="3">
    <citation type="journal article" date="2019" name="Int. J. Syst. Evol. Microbiol.">
        <title>The Global Catalogue of Microorganisms (GCM) 10K type strain sequencing project: providing services to taxonomists for standard genome sequencing and annotation.</title>
        <authorList>
            <consortium name="The Broad Institute Genomics Platform"/>
            <consortium name="The Broad Institute Genome Sequencing Center for Infectious Disease"/>
            <person name="Wu L."/>
            <person name="Ma J."/>
        </authorList>
    </citation>
    <scope>NUCLEOTIDE SEQUENCE [LARGE SCALE GENOMIC DNA]</scope>
    <source>
        <strain evidence="6">KCTC 62575</strain>
    </source>
</reference>
<dbReference type="Proteomes" id="UP000240957">
    <property type="component" value="Unassembled WGS sequence"/>
</dbReference>
<dbReference type="PROSITE" id="PS00061">
    <property type="entry name" value="ADH_SHORT"/>
    <property type="match status" value="1"/>
</dbReference>
<dbReference type="EMBL" id="PYIX02000019">
    <property type="protein sequence ID" value="RFC83299.1"/>
    <property type="molecule type" value="Genomic_DNA"/>
</dbReference>
<reference evidence="4 5" key="2">
    <citation type="submission" date="2018-08" db="EMBL/GenBank/DDBJ databases">
        <title>The draft genome of Acinetobacter sichuanensis strain WCHAc060041.</title>
        <authorList>
            <person name="Qin J."/>
            <person name="Feng Y."/>
            <person name="Zong Z."/>
        </authorList>
    </citation>
    <scope>NUCLEOTIDE SEQUENCE [LARGE SCALE GENOMIC DNA]</scope>
    <source>
        <strain evidence="4 5">WCHAc060041</strain>
    </source>
</reference>
<dbReference type="CDD" id="cd05233">
    <property type="entry name" value="SDR_c"/>
    <property type="match status" value="1"/>
</dbReference>
<dbReference type="PRINTS" id="PR00080">
    <property type="entry name" value="SDRFAMILY"/>
</dbReference>
<dbReference type="GO" id="GO:0016491">
    <property type="term" value="F:oxidoreductase activity"/>
    <property type="evidence" value="ECO:0007669"/>
    <property type="project" value="UniProtKB-KW"/>
</dbReference>
<dbReference type="PANTHER" id="PTHR24321">
    <property type="entry name" value="DEHYDROGENASES, SHORT CHAIN"/>
    <property type="match status" value="1"/>
</dbReference>
<evidence type="ECO:0000313" key="3">
    <source>
        <dbReference type="EMBL" id="MFC2996139.1"/>
    </source>
</evidence>
<dbReference type="InterPro" id="IPR020904">
    <property type="entry name" value="Sc_DH/Rdtase_CS"/>
</dbReference>
<dbReference type="InterPro" id="IPR002347">
    <property type="entry name" value="SDR_fam"/>
</dbReference>
<reference evidence="3" key="1">
    <citation type="journal article" date="2014" name="Int. J. Syst. Evol. Microbiol.">
        <title>Complete genome of a new Firmicutes species belonging to the dominant human colonic microbiota ('Ruminococcus bicirculans') reveals two chromosomes and a selective capacity to utilize plant glucans.</title>
        <authorList>
            <consortium name="NISC Comparative Sequencing Program"/>
            <person name="Wegmann U."/>
            <person name="Louis P."/>
            <person name="Goesmann A."/>
            <person name="Henrissat B."/>
            <person name="Duncan S.H."/>
            <person name="Flint H.J."/>
        </authorList>
    </citation>
    <scope>NUCLEOTIDE SEQUENCE</scope>
    <source>
        <strain evidence="3">KCTC 62575</strain>
    </source>
</reference>
<dbReference type="Proteomes" id="UP001595455">
    <property type="component" value="Unassembled WGS sequence"/>
</dbReference>
<keyword evidence="2" id="KW-0560">Oxidoreductase</keyword>
<dbReference type="OrthoDB" id="7301144at2"/>
<evidence type="ECO:0000313" key="4">
    <source>
        <dbReference type="EMBL" id="RFC83299.1"/>
    </source>
</evidence>